<accession>F4WQ84</accession>
<evidence type="ECO:0000313" key="2">
    <source>
        <dbReference type="EMBL" id="EGI63630.1"/>
    </source>
</evidence>
<sequence length="210" mass="23782">MVVGSEFLEVGRMAESTKGVEENDKGIEGKRGDIGARGETRNGGRKREEEEGEGKVKEEKKEEEEDEKEVGEERAIKGKSQATCTRQQPPTSEELIINLLSPSPNATVLTRPPSLHFHLNVKVRTHKEAAKRCVEQRCGGCFWNRYRDAKHDSRVRKSSNDPDVQIHKHMPARVYVDARVTKQGMRCETYDSRSSLNGYSIIDRDIACRI</sequence>
<evidence type="ECO:0000313" key="3">
    <source>
        <dbReference type="Proteomes" id="UP000007755"/>
    </source>
</evidence>
<feature type="region of interest" description="Disordered" evidence="1">
    <location>
        <begin position="1"/>
        <end position="90"/>
    </location>
</feature>
<evidence type="ECO:0000256" key="1">
    <source>
        <dbReference type="SAM" id="MobiDB-lite"/>
    </source>
</evidence>
<dbReference type="EMBL" id="GL888264">
    <property type="protein sequence ID" value="EGI63630.1"/>
    <property type="molecule type" value="Genomic_DNA"/>
</dbReference>
<feature type="compositionally biased region" description="Acidic residues" evidence="1">
    <location>
        <begin position="61"/>
        <end position="70"/>
    </location>
</feature>
<gene>
    <name evidence="2" type="ORF">G5I_07968</name>
</gene>
<organism evidence="3">
    <name type="scientific">Acromyrmex echinatior</name>
    <name type="common">Panamanian leafcutter ant</name>
    <name type="synonym">Acromyrmex octospinosus echinatior</name>
    <dbReference type="NCBI Taxonomy" id="103372"/>
    <lineage>
        <taxon>Eukaryota</taxon>
        <taxon>Metazoa</taxon>
        <taxon>Ecdysozoa</taxon>
        <taxon>Arthropoda</taxon>
        <taxon>Hexapoda</taxon>
        <taxon>Insecta</taxon>
        <taxon>Pterygota</taxon>
        <taxon>Neoptera</taxon>
        <taxon>Endopterygota</taxon>
        <taxon>Hymenoptera</taxon>
        <taxon>Apocrita</taxon>
        <taxon>Aculeata</taxon>
        <taxon>Formicoidea</taxon>
        <taxon>Formicidae</taxon>
        <taxon>Myrmicinae</taxon>
        <taxon>Acromyrmex</taxon>
    </lineage>
</organism>
<reference evidence="2" key="1">
    <citation type="submission" date="2011-02" db="EMBL/GenBank/DDBJ databases">
        <title>The genome of the leaf-cutting ant Acromyrmex echinatior suggests key adaptations to social evolution and fungus farming.</title>
        <authorList>
            <person name="Nygaard S."/>
            <person name="Zhang G."/>
        </authorList>
    </citation>
    <scope>NUCLEOTIDE SEQUENCE</scope>
</reference>
<dbReference type="AlphaFoldDB" id="F4WQ84"/>
<feature type="compositionally biased region" description="Basic and acidic residues" evidence="1">
    <location>
        <begin position="18"/>
        <end position="60"/>
    </location>
</feature>
<protein>
    <submittedName>
        <fullName evidence="2">Uncharacterized protein</fullName>
    </submittedName>
</protein>
<dbReference type="InParanoid" id="F4WQ84"/>
<proteinExistence type="predicted"/>
<feature type="compositionally biased region" description="Polar residues" evidence="1">
    <location>
        <begin position="80"/>
        <end position="90"/>
    </location>
</feature>
<keyword evidence="3" id="KW-1185">Reference proteome</keyword>
<name>F4WQ84_ACREC</name>
<dbReference type="Proteomes" id="UP000007755">
    <property type="component" value="Unassembled WGS sequence"/>
</dbReference>